<organism evidence="1 2">
    <name type="scientific">Candidatus Kerfeldbacteria bacterium CG15_BIG_FIL_POST_REV_8_21_14_020_45_12</name>
    <dbReference type="NCBI Taxonomy" id="2014247"/>
    <lineage>
        <taxon>Bacteria</taxon>
        <taxon>Candidatus Kerfeldiibacteriota</taxon>
    </lineage>
</organism>
<dbReference type="InterPro" id="IPR036116">
    <property type="entry name" value="FN3_sf"/>
</dbReference>
<dbReference type="Gene3D" id="2.60.40.10">
    <property type="entry name" value="Immunoglobulins"/>
    <property type="match status" value="1"/>
</dbReference>
<dbReference type="InterPro" id="IPR013783">
    <property type="entry name" value="Ig-like_fold"/>
</dbReference>
<proteinExistence type="predicted"/>
<evidence type="ECO:0000313" key="2">
    <source>
        <dbReference type="Proteomes" id="UP000230292"/>
    </source>
</evidence>
<evidence type="ECO:0008006" key="3">
    <source>
        <dbReference type="Google" id="ProtNLM"/>
    </source>
</evidence>
<gene>
    <name evidence="1" type="ORF">COW24_02975</name>
</gene>
<sequence length="305" mass="33534">MPTQNLVTRSTVVGVVSLLGVLGFFSVAQAEPGIDSNPISSLVVEQSSVVTTESADYDITITIDEPIVPADFEGNEATSTPELVFFDGLDGSDEARGNLDFSNATITFDEDHGDLVYDTNMGVDGFTVIYNTDTTLPAADYSFHLSGVTSRSINAGFAGHFIGVAIYGFSTATDYCGGQYDRADGEFMCTLSDAFVLHNEDWAQDFGTLSVVKVKKRSATVKWEDANYWLGADSIKIQLKTKKGKRLKTYTIPRSDLYEGVSTKIISKKFLRKGRRYKVRARTFYDTGDMGDWSAYRSFKTKGKK</sequence>
<reference evidence="1 2" key="1">
    <citation type="submission" date="2017-09" db="EMBL/GenBank/DDBJ databases">
        <title>Depth-based differentiation of microbial function through sediment-hosted aquifers and enrichment of novel symbionts in the deep terrestrial subsurface.</title>
        <authorList>
            <person name="Probst A.J."/>
            <person name="Ladd B."/>
            <person name="Jarett J.K."/>
            <person name="Geller-Mcgrath D.E."/>
            <person name="Sieber C.M."/>
            <person name="Emerson J.B."/>
            <person name="Anantharaman K."/>
            <person name="Thomas B.C."/>
            <person name="Malmstrom R."/>
            <person name="Stieglmeier M."/>
            <person name="Klingl A."/>
            <person name="Woyke T."/>
            <person name="Ryan C.M."/>
            <person name="Banfield J.F."/>
        </authorList>
    </citation>
    <scope>NUCLEOTIDE SEQUENCE [LARGE SCALE GENOMIC DNA]</scope>
    <source>
        <strain evidence="1">CG15_BIG_FIL_POST_REV_8_21_14_020_45_12</strain>
    </source>
</reference>
<dbReference type="InterPro" id="IPR003961">
    <property type="entry name" value="FN3_dom"/>
</dbReference>
<dbReference type="SUPFAM" id="SSF49265">
    <property type="entry name" value="Fibronectin type III"/>
    <property type="match status" value="1"/>
</dbReference>
<evidence type="ECO:0000313" key="1">
    <source>
        <dbReference type="EMBL" id="PIW36896.1"/>
    </source>
</evidence>
<dbReference type="AlphaFoldDB" id="A0A2M7H3U0"/>
<accession>A0A2M7H3U0</accession>
<dbReference type="Proteomes" id="UP000230292">
    <property type="component" value="Unassembled WGS sequence"/>
</dbReference>
<comment type="caution">
    <text evidence="1">The sequence shown here is derived from an EMBL/GenBank/DDBJ whole genome shotgun (WGS) entry which is preliminary data.</text>
</comment>
<dbReference type="EMBL" id="PFGC01000037">
    <property type="protein sequence ID" value="PIW36896.1"/>
    <property type="molecule type" value="Genomic_DNA"/>
</dbReference>
<protein>
    <recommendedName>
        <fullName evidence="3">Fibronectin type-III domain-containing protein</fullName>
    </recommendedName>
</protein>
<dbReference type="CDD" id="cd00063">
    <property type="entry name" value="FN3"/>
    <property type="match status" value="1"/>
</dbReference>
<name>A0A2M7H3U0_9BACT</name>